<dbReference type="HAMAP" id="MF_00163">
    <property type="entry name" value="Pep_deformylase"/>
    <property type="match status" value="1"/>
</dbReference>
<comment type="similarity">
    <text evidence="1">Belongs to the polypeptide deformylase family.</text>
</comment>
<dbReference type="NCBIfam" id="TIGR00079">
    <property type="entry name" value="pept_deformyl"/>
    <property type="match status" value="1"/>
</dbReference>
<dbReference type="GO" id="GO:0042586">
    <property type="term" value="F:peptide deformylase activity"/>
    <property type="evidence" value="ECO:0007669"/>
    <property type="project" value="UniProtKB-EC"/>
</dbReference>
<dbReference type="PRINTS" id="PR01576">
    <property type="entry name" value="PDEFORMYLASE"/>
</dbReference>
<dbReference type="Gene3D" id="3.90.45.10">
    <property type="entry name" value="Peptide deformylase"/>
    <property type="match status" value="1"/>
</dbReference>
<dbReference type="PANTHER" id="PTHR10458">
    <property type="entry name" value="PEPTIDE DEFORMYLASE"/>
    <property type="match status" value="1"/>
</dbReference>
<dbReference type="InterPro" id="IPR023635">
    <property type="entry name" value="Peptide_deformylase"/>
</dbReference>
<evidence type="ECO:0000313" key="2">
    <source>
        <dbReference type="EMBL" id="MPL86236.1"/>
    </source>
</evidence>
<sequence>MALLEIMLAGAPVLRANAEKVTRFDKKLGKLLDNMAETMYAAEGCGLAAPQIGLSKRIIVIDAGKGIQEFINPVFKFKEGSCTNVEGCLSVPDYEGEVERAEFVGVEYKDRKGNTKYVEADGLLAIALQHETDHLDGILFIDKASVIMPKEKEEQQ</sequence>
<comment type="caution">
    <text evidence="2">The sequence shown here is derived from an EMBL/GenBank/DDBJ whole genome shotgun (WGS) entry which is preliminary data.</text>
</comment>
<evidence type="ECO:0000256" key="1">
    <source>
        <dbReference type="ARBA" id="ARBA00010759"/>
    </source>
</evidence>
<dbReference type="CDD" id="cd00487">
    <property type="entry name" value="Pep_deformylase"/>
    <property type="match status" value="1"/>
</dbReference>
<dbReference type="SUPFAM" id="SSF56420">
    <property type="entry name" value="Peptide deformylase"/>
    <property type="match status" value="1"/>
</dbReference>
<dbReference type="EMBL" id="VSSQ01000218">
    <property type="protein sequence ID" value="MPL86236.1"/>
    <property type="molecule type" value="Genomic_DNA"/>
</dbReference>
<name>A0A644V4G2_9ZZZZ</name>
<dbReference type="Pfam" id="PF01327">
    <property type="entry name" value="Pep_deformylase"/>
    <property type="match status" value="1"/>
</dbReference>
<dbReference type="NCBIfam" id="NF001159">
    <property type="entry name" value="PRK00150.1-3"/>
    <property type="match status" value="1"/>
</dbReference>
<organism evidence="2">
    <name type="scientific">bioreactor metagenome</name>
    <dbReference type="NCBI Taxonomy" id="1076179"/>
    <lineage>
        <taxon>unclassified sequences</taxon>
        <taxon>metagenomes</taxon>
        <taxon>ecological metagenomes</taxon>
    </lineage>
</organism>
<reference evidence="2" key="1">
    <citation type="submission" date="2019-08" db="EMBL/GenBank/DDBJ databases">
        <authorList>
            <person name="Kucharzyk K."/>
            <person name="Murdoch R.W."/>
            <person name="Higgins S."/>
            <person name="Loffler F."/>
        </authorList>
    </citation>
    <scope>NUCLEOTIDE SEQUENCE</scope>
</reference>
<accession>A0A644V4G2</accession>
<keyword evidence="2" id="KW-0378">Hydrolase</keyword>
<gene>
    <name evidence="2" type="primary">def1_6</name>
    <name evidence="2" type="ORF">SDC9_32213</name>
</gene>
<dbReference type="EC" id="3.5.1.88" evidence="2"/>
<dbReference type="AlphaFoldDB" id="A0A644V4G2"/>
<proteinExistence type="inferred from homology"/>
<dbReference type="PIRSF" id="PIRSF004749">
    <property type="entry name" value="Pep_def"/>
    <property type="match status" value="1"/>
</dbReference>
<dbReference type="InterPro" id="IPR036821">
    <property type="entry name" value="Peptide_deformylase_sf"/>
</dbReference>
<dbReference type="PANTHER" id="PTHR10458:SF22">
    <property type="entry name" value="PEPTIDE DEFORMYLASE"/>
    <property type="match status" value="1"/>
</dbReference>
<protein>
    <submittedName>
        <fullName evidence="2">Peptide deformylase 1</fullName>
        <ecNumber evidence="2">3.5.1.88</ecNumber>
    </submittedName>
</protein>